<dbReference type="SUPFAM" id="SSF55729">
    <property type="entry name" value="Acyl-CoA N-acyltransferases (Nat)"/>
    <property type="match status" value="1"/>
</dbReference>
<evidence type="ECO:0000313" key="3">
    <source>
        <dbReference type="Proteomes" id="UP001233836"/>
    </source>
</evidence>
<dbReference type="EMBL" id="JAUSTI010000007">
    <property type="protein sequence ID" value="MDQ0171452.1"/>
    <property type="molecule type" value="Genomic_DNA"/>
</dbReference>
<protein>
    <submittedName>
        <fullName evidence="2">GNAT superfamily N-acetyltransferase</fullName>
    </submittedName>
</protein>
<dbReference type="CDD" id="cd04301">
    <property type="entry name" value="NAT_SF"/>
    <property type="match status" value="1"/>
</dbReference>
<comment type="caution">
    <text evidence="2">The sequence shown here is derived from an EMBL/GenBank/DDBJ whole genome shotgun (WGS) entry which is preliminary data.</text>
</comment>
<proteinExistence type="predicted"/>
<reference evidence="2 3" key="1">
    <citation type="submission" date="2023-07" db="EMBL/GenBank/DDBJ databases">
        <title>Sorghum-associated microbial communities from plants grown in Nebraska, USA.</title>
        <authorList>
            <person name="Schachtman D."/>
        </authorList>
    </citation>
    <scope>NUCLEOTIDE SEQUENCE [LARGE SCALE GENOMIC DNA]</scope>
    <source>
        <strain evidence="2 3">DS1314</strain>
    </source>
</reference>
<dbReference type="Gene3D" id="3.40.630.30">
    <property type="match status" value="1"/>
</dbReference>
<dbReference type="PROSITE" id="PS51186">
    <property type="entry name" value="GNAT"/>
    <property type="match status" value="1"/>
</dbReference>
<accession>A0ABT9WEN5</accession>
<dbReference type="InterPro" id="IPR016181">
    <property type="entry name" value="Acyl_CoA_acyltransferase"/>
</dbReference>
<sequence length="166" mass="18890">MSRNGNVRSAYMQYIVRNATVNDMDGLCSIRNNRELFTRYFTQQEKQEAILVVAATDQFILGFGVLKLSGESVPKLSDLYVKETYRGNGIGSALITYRECLAKQRGCSEMYVSVDPIENPKMIKLITHHGYHAISAPYSKDAIYFNEDGTSYEKTYTRIDMKKLLS</sequence>
<dbReference type="InterPro" id="IPR000182">
    <property type="entry name" value="GNAT_dom"/>
</dbReference>
<dbReference type="RefSeq" id="WP_307216798.1">
    <property type="nucleotide sequence ID" value="NZ_JAUSTI010000007.1"/>
</dbReference>
<dbReference type="Proteomes" id="UP001233836">
    <property type="component" value="Unassembled WGS sequence"/>
</dbReference>
<gene>
    <name evidence="2" type="ORF">J2T19_002914</name>
</gene>
<evidence type="ECO:0000259" key="1">
    <source>
        <dbReference type="PROSITE" id="PS51186"/>
    </source>
</evidence>
<feature type="domain" description="N-acetyltransferase" evidence="1">
    <location>
        <begin position="14"/>
        <end position="157"/>
    </location>
</feature>
<dbReference type="Pfam" id="PF00583">
    <property type="entry name" value="Acetyltransf_1"/>
    <property type="match status" value="1"/>
</dbReference>
<keyword evidence="3" id="KW-1185">Reference proteome</keyword>
<evidence type="ECO:0000313" key="2">
    <source>
        <dbReference type="EMBL" id="MDQ0171452.1"/>
    </source>
</evidence>
<name>A0ABT9WEN5_9BACL</name>
<organism evidence="2 3">
    <name type="scientific">Paenibacillus tundrae</name>
    <dbReference type="NCBI Taxonomy" id="528187"/>
    <lineage>
        <taxon>Bacteria</taxon>
        <taxon>Bacillati</taxon>
        <taxon>Bacillota</taxon>
        <taxon>Bacilli</taxon>
        <taxon>Bacillales</taxon>
        <taxon>Paenibacillaceae</taxon>
        <taxon>Paenibacillus</taxon>
    </lineage>
</organism>